<sequence>MRGKRCEYGAAPERKGGVKGRIPERIRRPAASSGKIPNAKICERPRQESSPSHTDLGIVAGMREPSGICADPSSEMSTVQQKALCVMWFAEFNRRRLSVESDGDERHSKLHLDGFISAWILTQTPYKVLPSIT</sequence>
<evidence type="ECO:0000256" key="1">
    <source>
        <dbReference type="SAM" id="MobiDB-lite"/>
    </source>
</evidence>
<feature type="compositionally biased region" description="Basic and acidic residues" evidence="1">
    <location>
        <begin position="1"/>
        <end position="27"/>
    </location>
</feature>
<dbReference type="EMBL" id="JARBHB010000007">
    <property type="protein sequence ID" value="KAJ8878429.1"/>
    <property type="molecule type" value="Genomic_DNA"/>
</dbReference>
<protein>
    <submittedName>
        <fullName evidence="2">Uncharacterized protein</fullName>
    </submittedName>
</protein>
<name>A0ABQ9H296_9NEOP</name>
<comment type="caution">
    <text evidence="2">The sequence shown here is derived from an EMBL/GenBank/DDBJ whole genome shotgun (WGS) entry which is preliminary data.</text>
</comment>
<evidence type="ECO:0000313" key="2">
    <source>
        <dbReference type="EMBL" id="KAJ8878429.1"/>
    </source>
</evidence>
<keyword evidence="3" id="KW-1185">Reference proteome</keyword>
<accession>A0ABQ9H296</accession>
<organism evidence="2 3">
    <name type="scientific">Dryococelus australis</name>
    <dbReference type="NCBI Taxonomy" id="614101"/>
    <lineage>
        <taxon>Eukaryota</taxon>
        <taxon>Metazoa</taxon>
        <taxon>Ecdysozoa</taxon>
        <taxon>Arthropoda</taxon>
        <taxon>Hexapoda</taxon>
        <taxon>Insecta</taxon>
        <taxon>Pterygota</taxon>
        <taxon>Neoptera</taxon>
        <taxon>Polyneoptera</taxon>
        <taxon>Phasmatodea</taxon>
        <taxon>Verophasmatodea</taxon>
        <taxon>Anareolatae</taxon>
        <taxon>Phasmatidae</taxon>
        <taxon>Eurycanthinae</taxon>
        <taxon>Dryococelus</taxon>
    </lineage>
</organism>
<proteinExistence type="predicted"/>
<evidence type="ECO:0000313" key="3">
    <source>
        <dbReference type="Proteomes" id="UP001159363"/>
    </source>
</evidence>
<feature type="region of interest" description="Disordered" evidence="1">
    <location>
        <begin position="1"/>
        <end position="57"/>
    </location>
</feature>
<gene>
    <name evidence="2" type="ORF">PR048_019007</name>
</gene>
<dbReference type="Proteomes" id="UP001159363">
    <property type="component" value="Chromosome 6"/>
</dbReference>
<reference evidence="2 3" key="1">
    <citation type="submission" date="2023-02" db="EMBL/GenBank/DDBJ databases">
        <title>LHISI_Scaffold_Assembly.</title>
        <authorList>
            <person name="Stuart O.P."/>
            <person name="Cleave R."/>
            <person name="Magrath M.J.L."/>
            <person name="Mikheyev A.S."/>
        </authorList>
    </citation>
    <scope>NUCLEOTIDE SEQUENCE [LARGE SCALE GENOMIC DNA]</scope>
    <source>
        <strain evidence="2">Daus_M_001</strain>
        <tissue evidence="2">Leg muscle</tissue>
    </source>
</reference>